<keyword evidence="4 6" id="KW-0862">Zinc</keyword>
<sequence>MASRVTFVCVLFCLILCPAFGKHLKAVSHFSFFRGNPRWPVGQSDLTYAFGQNFPDSFVPPVVSAFDEWASGSGYFTFSRVADIVTSDLKISFQRMSHGDRDFNGTGGALAHAFAPTNGTLHFDADENWSLGPGPVANAIDFKSVALHEIGHLLGLGHSQFRDAVMWESISRGTVKDKLTSDDIQGIKVLYGLN</sequence>
<organism evidence="9 10">
    <name type="scientific">Artemisia annua</name>
    <name type="common">Sweet wormwood</name>
    <dbReference type="NCBI Taxonomy" id="35608"/>
    <lineage>
        <taxon>Eukaryota</taxon>
        <taxon>Viridiplantae</taxon>
        <taxon>Streptophyta</taxon>
        <taxon>Embryophyta</taxon>
        <taxon>Tracheophyta</taxon>
        <taxon>Spermatophyta</taxon>
        <taxon>Magnoliopsida</taxon>
        <taxon>eudicotyledons</taxon>
        <taxon>Gunneridae</taxon>
        <taxon>Pentapetalae</taxon>
        <taxon>asterids</taxon>
        <taxon>campanulids</taxon>
        <taxon>Asterales</taxon>
        <taxon>Asteraceae</taxon>
        <taxon>Asteroideae</taxon>
        <taxon>Anthemideae</taxon>
        <taxon>Artemisiinae</taxon>
        <taxon>Artemisia</taxon>
    </lineage>
</organism>
<dbReference type="EMBL" id="PKPP01006680">
    <property type="protein sequence ID" value="PWA55730.1"/>
    <property type="molecule type" value="Genomic_DNA"/>
</dbReference>
<dbReference type="STRING" id="35608.A0A2U1M3E3"/>
<dbReference type="InterPro" id="IPR006026">
    <property type="entry name" value="Peptidase_Metallo"/>
</dbReference>
<evidence type="ECO:0000256" key="3">
    <source>
        <dbReference type="ARBA" id="ARBA00022801"/>
    </source>
</evidence>
<name>A0A2U1M3E3_ARTAN</name>
<dbReference type="GO" id="GO:0030198">
    <property type="term" value="P:extracellular matrix organization"/>
    <property type="evidence" value="ECO:0007669"/>
    <property type="project" value="TreeGrafter"/>
</dbReference>
<feature type="binding site" evidence="6">
    <location>
        <position position="124"/>
    </location>
    <ligand>
        <name>Ca(2+)</name>
        <dbReference type="ChEBI" id="CHEBI:29108"/>
        <label>3</label>
    </ligand>
</feature>
<dbReference type="GO" id="GO:0030574">
    <property type="term" value="P:collagen catabolic process"/>
    <property type="evidence" value="ECO:0007669"/>
    <property type="project" value="TreeGrafter"/>
</dbReference>
<feature type="binding site" evidence="6">
    <location>
        <position position="112"/>
    </location>
    <ligand>
        <name>Zn(2+)</name>
        <dbReference type="ChEBI" id="CHEBI:29105"/>
        <label>1</label>
    </ligand>
</feature>
<evidence type="ECO:0000259" key="8">
    <source>
        <dbReference type="SMART" id="SM00235"/>
    </source>
</evidence>
<dbReference type="OrthoDB" id="406838at2759"/>
<dbReference type="InterPro" id="IPR021190">
    <property type="entry name" value="Pept_M10A"/>
</dbReference>
<dbReference type="SMART" id="SM00235">
    <property type="entry name" value="ZnMc"/>
    <property type="match status" value="1"/>
</dbReference>
<feature type="binding site" evidence="6">
    <location>
        <position position="100"/>
    </location>
    <ligand>
        <name>Zn(2+)</name>
        <dbReference type="ChEBI" id="CHEBI:29105"/>
        <label>1</label>
    </ligand>
</feature>
<evidence type="ECO:0000256" key="7">
    <source>
        <dbReference type="SAM" id="SignalP"/>
    </source>
</evidence>
<dbReference type="GO" id="GO:0006508">
    <property type="term" value="P:proteolysis"/>
    <property type="evidence" value="ECO:0007669"/>
    <property type="project" value="UniProtKB-KW"/>
</dbReference>
<gene>
    <name evidence="9" type="ORF">CTI12_AA401210</name>
</gene>
<feature type="binding site" evidence="6">
    <location>
        <position position="88"/>
    </location>
    <ligand>
        <name>Ca(2+)</name>
        <dbReference type="ChEBI" id="CHEBI:29108"/>
        <label>2</label>
    </ligand>
</feature>
<keyword evidence="2 6" id="KW-0479">Metal-binding</keyword>
<keyword evidence="3" id="KW-0378">Hydrolase</keyword>
<feature type="binding site" evidence="6">
    <location>
        <position position="98"/>
    </location>
    <ligand>
        <name>Zn(2+)</name>
        <dbReference type="ChEBI" id="CHEBI:29105"/>
        <label>1</label>
    </ligand>
</feature>
<feature type="binding site" evidence="6">
    <location>
        <position position="166"/>
    </location>
    <ligand>
        <name>Zn(2+)</name>
        <dbReference type="ChEBI" id="CHEBI:29105"/>
        <label>2</label>
        <note>catalytic</note>
    </ligand>
</feature>
<dbReference type="AlphaFoldDB" id="A0A2U1M3E3"/>
<evidence type="ECO:0000256" key="5">
    <source>
        <dbReference type="PIRSR" id="PIRSR621190-1"/>
    </source>
</evidence>
<feature type="binding site" evidence="6">
    <location>
        <position position="152"/>
    </location>
    <ligand>
        <name>Zn(2+)</name>
        <dbReference type="ChEBI" id="CHEBI:29105"/>
        <label>2</label>
        <note>catalytic</note>
    </ligand>
</feature>
<feature type="binding site" evidence="6">
    <location>
        <position position="122"/>
    </location>
    <ligand>
        <name>Zn(2+)</name>
        <dbReference type="ChEBI" id="CHEBI:29105"/>
        <label>1</label>
    </ligand>
</feature>
<dbReference type="SUPFAM" id="SSF55486">
    <property type="entry name" value="Metalloproteases ('zincins'), catalytic domain"/>
    <property type="match status" value="1"/>
</dbReference>
<dbReference type="GO" id="GO:0031012">
    <property type="term" value="C:extracellular matrix"/>
    <property type="evidence" value="ECO:0007669"/>
    <property type="project" value="InterPro"/>
</dbReference>
<feature type="chain" id="PRO_5015724450" evidence="7">
    <location>
        <begin position="22"/>
        <end position="194"/>
    </location>
</feature>
<comment type="cofactor">
    <cofactor evidence="6">
        <name>Zn(2+)</name>
        <dbReference type="ChEBI" id="CHEBI:29105"/>
    </cofactor>
    <text evidence="6">Binds 2 Zn(2+) ions per subunit.</text>
</comment>
<reference evidence="9 10" key="1">
    <citation type="journal article" date="2018" name="Mol. Plant">
        <title>The genome of Artemisia annua provides insight into the evolution of Asteraceae family and artemisinin biosynthesis.</title>
        <authorList>
            <person name="Shen Q."/>
            <person name="Zhang L."/>
            <person name="Liao Z."/>
            <person name="Wang S."/>
            <person name="Yan T."/>
            <person name="Shi P."/>
            <person name="Liu M."/>
            <person name="Fu X."/>
            <person name="Pan Q."/>
            <person name="Wang Y."/>
            <person name="Lv Z."/>
            <person name="Lu X."/>
            <person name="Zhang F."/>
            <person name="Jiang W."/>
            <person name="Ma Y."/>
            <person name="Chen M."/>
            <person name="Hao X."/>
            <person name="Li L."/>
            <person name="Tang Y."/>
            <person name="Lv G."/>
            <person name="Zhou Y."/>
            <person name="Sun X."/>
            <person name="Brodelius P.E."/>
            <person name="Rose J.K.C."/>
            <person name="Tang K."/>
        </authorList>
    </citation>
    <scope>NUCLEOTIDE SEQUENCE [LARGE SCALE GENOMIC DNA]</scope>
    <source>
        <strain evidence="10">cv. Huhao1</strain>
        <tissue evidence="9">Leaf</tissue>
    </source>
</reference>
<comment type="caution">
    <text evidence="9">The sequence shown here is derived from an EMBL/GenBank/DDBJ whole genome shotgun (WGS) entry which is preliminary data.</text>
</comment>
<keyword evidence="10" id="KW-1185">Reference proteome</keyword>
<feature type="active site" evidence="5">
    <location>
        <position position="149"/>
    </location>
</feature>
<comment type="cofactor">
    <cofactor evidence="6">
        <name>Ca(2+)</name>
        <dbReference type="ChEBI" id="CHEBI:29108"/>
    </cofactor>
    <text evidence="6">Can bind about 5 Ca(2+) ions per subunit.</text>
</comment>
<dbReference type="Gene3D" id="3.40.390.10">
    <property type="entry name" value="Collagenase (Catalytic Domain)"/>
    <property type="match status" value="1"/>
</dbReference>
<accession>A0A2U1M3E3</accession>
<feature type="binding site" evidence="6">
    <location>
        <position position="158"/>
    </location>
    <ligand>
        <name>Zn(2+)</name>
        <dbReference type="ChEBI" id="CHEBI:29105"/>
        <label>2</label>
        <note>catalytic</note>
    </ligand>
</feature>
<dbReference type="PANTHER" id="PTHR10201:SF292">
    <property type="entry name" value="MATRILYSIN"/>
    <property type="match status" value="1"/>
</dbReference>
<dbReference type="GO" id="GO:0008270">
    <property type="term" value="F:zinc ion binding"/>
    <property type="evidence" value="ECO:0007669"/>
    <property type="project" value="InterPro"/>
</dbReference>
<feature type="binding site" evidence="6">
    <location>
        <position position="105"/>
    </location>
    <ligand>
        <name>Ca(2+)</name>
        <dbReference type="ChEBI" id="CHEBI:29108"/>
        <label>3</label>
    </ligand>
</feature>
<evidence type="ECO:0000256" key="2">
    <source>
        <dbReference type="ARBA" id="ARBA00022723"/>
    </source>
</evidence>
<proteinExistence type="predicted"/>
<dbReference type="Proteomes" id="UP000245207">
    <property type="component" value="Unassembled WGS sequence"/>
</dbReference>
<feature type="domain" description="Peptidase metallopeptidase" evidence="8">
    <location>
        <begin position="35"/>
        <end position="193"/>
    </location>
</feature>
<evidence type="ECO:0000256" key="1">
    <source>
        <dbReference type="ARBA" id="ARBA00022670"/>
    </source>
</evidence>
<dbReference type="InterPro" id="IPR024079">
    <property type="entry name" value="MetalloPept_cat_dom_sf"/>
</dbReference>
<feature type="binding site" evidence="6">
    <location>
        <position position="127"/>
    </location>
    <ligand>
        <name>Ca(2+)</name>
        <dbReference type="ChEBI" id="CHEBI:29108"/>
        <label>3</label>
    </ligand>
</feature>
<evidence type="ECO:0000313" key="9">
    <source>
        <dbReference type="EMBL" id="PWA55730.1"/>
    </source>
</evidence>
<dbReference type="PRINTS" id="PR00138">
    <property type="entry name" value="MATRIXIN"/>
</dbReference>
<feature type="signal peptide" evidence="7">
    <location>
        <begin position="1"/>
        <end position="21"/>
    </location>
</feature>
<dbReference type="Pfam" id="PF00413">
    <property type="entry name" value="Peptidase_M10"/>
    <property type="match status" value="1"/>
</dbReference>
<evidence type="ECO:0000256" key="6">
    <source>
        <dbReference type="PIRSR" id="PIRSR621190-2"/>
    </source>
</evidence>
<dbReference type="InterPro" id="IPR001818">
    <property type="entry name" value="Pept_M10_metallopeptidase"/>
</dbReference>
<keyword evidence="1" id="KW-0645">Protease</keyword>
<dbReference type="PANTHER" id="PTHR10201">
    <property type="entry name" value="MATRIX METALLOPROTEINASE"/>
    <property type="match status" value="1"/>
</dbReference>
<keyword evidence="7" id="KW-0732">Signal</keyword>
<dbReference type="GO" id="GO:0004222">
    <property type="term" value="F:metalloendopeptidase activity"/>
    <property type="evidence" value="ECO:0007669"/>
    <property type="project" value="InterPro"/>
</dbReference>
<evidence type="ECO:0000313" key="10">
    <source>
        <dbReference type="Proteomes" id="UP000245207"/>
    </source>
</evidence>
<protein>
    <submittedName>
        <fullName evidence="9">Metallopeptidase, catalytic domain-containing protein</fullName>
    </submittedName>
</protein>
<evidence type="ECO:0000256" key="4">
    <source>
        <dbReference type="ARBA" id="ARBA00022833"/>
    </source>
</evidence>
<feature type="binding site" evidence="6">
    <location>
        <position position="127"/>
    </location>
    <ligand>
        <name>Ca(2+)</name>
        <dbReference type="ChEBI" id="CHEBI:29108"/>
        <label>1</label>
    </ligand>
</feature>
<feature type="binding site" evidence="6">
    <location>
        <position position="148"/>
    </location>
    <ligand>
        <name>Zn(2+)</name>
        <dbReference type="ChEBI" id="CHEBI:29105"/>
        <label>2</label>
        <note>catalytic</note>
    </ligand>
</feature>
<keyword evidence="6" id="KW-0106">Calcium</keyword>